<dbReference type="EMBL" id="LAZR01002298">
    <property type="protein sequence ID" value="KKN31858.1"/>
    <property type="molecule type" value="Genomic_DNA"/>
</dbReference>
<reference evidence="2" key="1">
    <citation type="journal article" date="2015" name="Nature">
        <title>Complex archaea that bridge the gap between prokaryotes and eukaryotes.</title>
        <authorList>
            <person name="Spang A."/>
            <person name="Saw J.H."/>
            <person name="Jorgensen S.L."/>
            <person name="Zaremba-Niedzwiedzka K."/>
            <person name="Martijn J."/>
            <person name="Lind A.E."/>
            <person name="van Eijk R."/>
            <person name="Schleper C."/>
            <person name="Guy L."/>
            <person name="Ettema T.J."/>
        </authorList>
    </citation>
    <scope>NUCLEOTIDE SEQUENCE</scope>
</reference>
<feature type="region of interest" description="Disordered" evidence="1">
    <location>
        <begin position="1"/>
        <end position="26"/>
    </location>
</feature>
<evidence type="ECO:0000256" key="1">
    <source>
        <dbReference type="SAM" id="MobiDB-lite"/>
    </source>
</evidence>
<comment type="caution">
    <text evidence="2">The sequence shown here is derived from an EMBL/GenBank/DDBJ whole genome shotgun (WGS) entry which is preliminary data.</text>
</comment>
<proteinExistence type="predicted"/>
<feature type="compositionally biased region" description="Polar residues" evidence="1">
    <location>
        <begin position="1"/>
        <end position="11"/>
    </location>
</feature>
<evidence type="ECO:0000313" key="2">
    <source>
        <dbReference type="EMBL" id="KKN31858.1"/>
    </source>
</evidence>
<name>A0A0F9SRT7_9ZZZZ</name>
<organism evidence="2">
    <name type="scientific">marine sediment metagenome</name>
    <dbReference type="NCBI Taxonomy" id="412755"/>
    <lineage>
        <taxon>unclassified sequences</taxon>
        <taxon>metagenomes</taxon>
        <taxon>ecological metagenomes</taxon>
    </lineage>
</organism>
<protein>
    <submittedName>
        <fullName evidence="2">Uncharacterized protein</fullName>
    </submittedName>
</protein>
<dbReference type="AlphaFoldDB" id="A0A0F9SRT7"/>
<sequence length="74" mass="8415">MALSAQRTPSSGAEGYREIERRDMTKKKCPHNNPDCGTMRIALHTCPFKEEIHGNSKDKCRCCSDCTHDCHFET</sequence>
<gene>
    <name evidence="2" type="ORF">LCGC14_0819820</name>
</gene>
<accession>A0A0F9SRT7</accession>